<dbReference type="EMBL" id="CAEZTD010000077">
    <property type="protein sequence ID" value="CAB4565394.1"/>
    <property type="molecule type" value="Genomic_DNA"/>
</dbReference>
<dbReference type="AlphaFoldDB" id="A0A6J6DQC1"/>
<proteinExistence type="predicted"/>
<reference evidence="1" key="1">
    <citation type="submission" date="2020-05" db="EMBL/GenBank/DDBJ databases">
        <authorList>
            <person name="Chiriac C."/>
            <person name="Salcher M."/>
            <person name="Ghai R."/>
            <person name="Kavagutti S V."/>
        </authorList>
    </citation>
    <scope>NUCLEOTIDE SEQUENCE</scope>
</reference>
<gene>
    <name evidence="1" type="ORF">UFOPK1591_01004</name>
</gene>
<sequence length="94" mass="9479">MNAVGETRVTRADEPLGNAAVTRVAGLTPPLTCDAMSIDTGSSATVTTAKGVATSVGFGVTVMFSIRVVVAPLVSEIFTVTATTSVVARDAFAC</sequence>
<organism evidence="1">
    <name type="scientific">freshwater metagenome</name>
    <dbReference type="NCBI Taxonomy" id="449393"/>
    <lineage>
        <taxon>unclassified sequences</taxon>
        <taxon>metagenomes</taxon>
        <taxon>ecological metagenomes</taxon>
    </lineage>
</organism>
<accession>A0A6J6DQC1</accession>
<evidence type="ECO:0000313" key="1">
    <source>
        <dbReference type="EMBL" id="CAB4565394.1"/>
    </source>
</evidence>
<protein>
    <submittedName>
        <fullName evidence="1">Unannotated protein</fullName>
    </submittedName>
</protein>
<name>A0A6J6DQC1_9ZZZZ</name>